<dbReference type="InterPro" id="IPR036638">
    <property type="entry name" value="HLH_DNA-bd_sf"/>
</dbReference>
<protein>
    <submittedName>
        <fullName evidence="7">Transcription factor bHLH148-like</fullName>
    </submittedName>
</protein>
<keyword evidence="3" id="KW-0804">Transcription</keyword>
<dbReference type="GO" id="GO:0006355">
    <property type="term" value="P:regulation of DNA-templated transcription"/>
    <property type="evidence" value="ECO:0007669"/>
    <property type="project" value="InterPro"/>
</dbReference>
<comment type="similarity">
    <text evidence="1">Belongs to the bHLH protein family.</text>
</comment>
<dbReference type="InterPro" id="IPR044660">
    <property type="entry name" value="IBH1-like"/>
</dbReference>
<proteinExistence type="inferred from homology"/>
<dbReference type="AlphaFoldDB" id="A0A8B9AAE4"/>
<reference evidence="7" key="2">
    <citation type="submission" date="2025-08" db="UniProtKB">
        <authorList>
            <consortium name="RefSeq"/>
        </authorList>
    </citation>
    <scope>IDENTIFICATION</scope>
    <source>
        <tissue evidence="7">Young leaves</tissue>
    </source>
</reference>
<keyword evidence="6" id="KW-1185">Reference proteome</keyword>
<feature type="domain" description="BHLH" evidence="5">
    <location>
        <begin position="116"/>
        <end position="165"/>
    </location>
</feature>
<dbReference type="OrthoDB" id="1647165at2759"/>
<dbReference type="Gene3D" id="4.10.280.10">
    <property type="entry name" value="Helix-loop-helix DNA-binding domain"/>
    <property type="match status" value="1"/>
</dbReference>
<reference evidence="6" key="1">
    <citation type="journal article" date="2019" name="Nat. Commun.">
        <title>Genome-wide association mapping of date palm fruit traits.</title>
        <authorList>
            <person name="Hazzouri K.M."/>
            <person name="Gros-Balthazard M."/>
            <person name="Flowers J.M."/>
            <person name="Copetti D."/>
            <person name="Lemansour A."/>
            <person name="Lebrun M."/>
            <person name="Masmoudi K."/>
            <person name="Ferrand S."/>
            <person name="Dhar M.I."/>
            <person name="Fresquez Z.A."/>
            <person name="Rosas U."/>
            <person name="Zhang J."/>
            <person name="Talag J."/>
            <person name="Lee S."/>
            <person name="Kudrna D."/>
            <person name="Powell R.F."/>
            <person name="Leitch I.J."/>
            <person name="Krueger R.R."/>
            <person name="Wing R.A."/>
            <person name="Amiri K.M.A."/>
            <person name="Purugganan M.D."/>
        </authorList>
    </citation>
    <scope>NUCLEOTIDE SEQUENCE [LARGE SCALE GENOMIC DNA]</scope>
    <source>
        <strain evidence="6">cv. Khalas</strain>
    </source>
</reference>
<organism evidence="6 7">
    <name type="scientific">Phoenix dactylifera</name>
    <name type="common">Date palm</name>
    <dbReference type="NCBI Taxonomy" id="42345"/>
    <lineage>
        <taxon>Eukaryota</taxon>
        <taxon>Viridiplantae</taxon>
        <taxon>Streptophyta</taxon>
        <taxon>Embryophyta</taxon>
        <taxon>Tracheophyta</taxon>
        <taxon>Spermatophyta</taxon>
        <taxon>Magnoliopsida</taxon>
        <taxon>Liliopsida</taxon>
        <taxon>Arecaceae</taxon>
        <taxon>Coryphoideae</taxon>
        <taxon>Phoeniceae</taxon>
        <taxon>Phoenix</taxon>
    </lineage>
</organism>
<evidence type="ECO:0000313" key="6">
    <source>
        <dbReference type="Proteomes" id="UP000228380"/>
    </source>
</evidence>
<feature type="region of interest" description="Disordered" evidence="4">
    <location>
        <begin position="1"/>
        <end position="37"/>
    </location>
</feature>
<dbReference type="PANTHER" id="PTHR33124:SF12">
    <property type="entry name" value="TRANSCRIPTION FACTOR BHLH148"/>
    <property type="match status" value="1"/>
</dbReference>
<dbReference type="Pfam" id="PF26576">
    <property type="entry name" value="IBH1_N"/>
    <property type="match status" value="1"/>
</dbReference>
<dbReference type="InterPro" id="IPR059002">
    <property type="entry name" value="IBH1_N"/>
</dbReference>
<feature type="compositionally biased region" description="Basic and acidic residues" evidence="4">
    <location>
        <begin position="1"/>
        <end position="13"/>
    </location>
</feature>
<dbReference type="InterPro" id="IPR011598">
    <property type="entry name" value="bHLH_dom"/>
</dbReference>
<dbReference type="KEGG" id="pda:103708514"/>
<name>A0A8B9AAE4_PHODC</name>
<evidence type="ECO:0000256" key="4">
    <source>
        <dbReference type="SAM" id="MobiDB-lite"/>
    </source>
</evidence>
<evidence type="ECO:0000313" key="7">
    <source>
        <dbReference type="RefSeq" id="XP_038980169.1"/>
    </source>
</evidence>
<dbReference type="SUPFAM" id="SSF47459">
    <property type="entry name" value="HLH, helix-loop-helix DNA-binding domain"/>
    <property type="match status" value="1"/>
</dbReference>
<sequence length="194" mass="21698">MPIRNHEVKEERGRKRKRGSSGSEGTPSPPRRWRTDAERRIYSSKLLEALRRLRRTSPASPLRTRAVREAADRATAAAARGRTRWSRAILSGSRSLRLKSRRRPGVAAASSRPRKVAALAMPERRRSSAPDIRRRVRVLGRLVPGCRKASFPTLLEETSDYIAALQMQVRAMSELAEMLSGSGRSARLVGDHPS</sequence>
<evidence type="ECO:0000256" key="1">
    <source>
        <dbReference type="ARBA" id="ARBA00005510"/>
    </source>
</evidence>
<dbReference type="RefSeq" id="XP_038980169.1">
    <property type="nucleotide sequence ID" value="XM_039124241.1"/>
</dbReference>
<dbReference type="Proteomes" id="UP000228380">
    <property type="component" value="Chromosome 1"/>
</dbReference>
<keyword evidence="2" id="KW-0805">Transcription regulation</keyword>
<accession>A0A8B9AAE4</accession>
<evidence type="ECO:0000256" key="3">
    <source>
        <dbReference type="ARBA" id="ARBA00023163"/>
    </source>
</evidence>
<dbReference type="GO" id="GO:0046983">
    <property type="term" value="F:protein dimerization activity"/>
    <property type="evidence" value="ECO:0007669"/>
    <property type="project" value="InterPro"/>
</dbReference>
<evidence type="ECO:0000256" key="2">
    <source>
        <dbReference type="ARBA" id="ARBA00023015"/>
    </source>
</evidence>
<evidence type="ECO:0000259" key="5">
    <source>
        <dbReference type="PROSITE" id="PS50888"/>
    </source>
</evidence>
<dbReference type="PROSITE" id="PS50888">
    <property type="entry name" value="BHLH"/>
    <property type="match status" value="1"/>
</dbReference>
<gene>
    <name evidence="7" type="primary">LOC103708514</name>
</gene>
<dbReference type="GeneID" id="103708514"/>
<dbReference type="PANTHER" id="PTHR33124">
    <property type="entry name" value="TRANSCRIPTION FACTOR IBH1-LIKE 1"/>
    <property type="match status" value="1"/>
</dbReference>